<keyword evidence="3" id="KW-0611">Plant defense</keyword>
<keyword evidence="1" id="KW-0433">Leucine-rich repeat</keyword>
<dbReference type="Pfam" id="PF00931">
    <property type="entry name" value="NB-ARC"/>
    <property type="match status" value="1"/>
</dbReference>
<protein>
    <submittedName>
        <fullName evidence="8">Disease resistance protein L6-like</fullName>
    </submittedName>
</protein>
<evidence type="ECO:0000256" key="1">
    <source>
        <dbReference type="ARBA" id="ARBA00022614"/>
    </source>
</evidence>
<evidence type="ECO:0000256" key="4">
    <source>
        <dbReference type="SAM" id="MobiDB-lite"/>
    </source>
</evidence>
<keyword evidence="5" id="KW-0472">Membrane</keyword>
<reference evidence="8" key="1">
    <citation type="submission" date="2025-08" db="UniProtKB">
        <authorList>
            <consortium name="RefSeq"/>
        </authorList>
    </citation>
    <scope>IDENTIFICATION</scope>
    <source>
        <tissue evidence="8">Leaf</tissue>
    </source>
</reference>
<dbReference type="Gene3D" id="3.80.10.10">
    <property type="entry name" value="Ribonuclease Inhibitor"/>
    <property type="match status" value="3"/>
</dbReference>
<dbReference type="SUPFAM" id="SSF46785">
    <property type="entry name" value="Winged helix' DNA-binding domain"/>
    <property type="match status" value="1"/>
</dbReference>
<feature type="transmembrane region" description="Helical" evidence="5">
    <location>
        <begin position="6"/>
        <end position="27"/>
    </location>
</feature>
<evidence type="ECO:0000259" key="6">
    <source>
        <dbReference type="PROSITE" id="PS50104"/>
    </source>
</evidence>
<dbReference type="Gene3D" id="3.40.1170.20">
    <property type="entry name" value="tRNA intron endonuclease, N-terminal domain"/>
    <property type="match status" value="5"/>
</dbReference>
<feature type="domain" description="TIR" evidence="6">
    <location>
        <begin position="82"/>
        <end position="225"/>
    </location>
</feature>
<dbReference type="PRINTS" id="PR00364">
    <property type="entry name" value="DISEASERSIST"/>
</dbReference>
<dbReference type="InterPro" id="IPR055414">
    <property type="entry name" value="LRR_R13L4/SHOC2-like"/>
</dbReference>
<gene>
    <name evidence="8" type="primary">LOC115754015</name>
</gene>
<dbReference type="SMART" id="SM00255">
    <property type="entry name" value="TIR"/>
    <property type="match status" value="1"/>
</dbReference>
<dbReference type="InterPro" id="IPR042197">
    <property type="entry name" value="Apaf_helical"/>
</dbReference>
<dbReference type="GeneID" id="115754015"/>
<feature type="compositionally biased region" description="Low complexity" evidence="4">
    <location>
        <begin position="60"/>
        <end position="79"/>
    </location>
</feature>
<dbReference type="Pfam" id="PF23598">
    <property type="entry name" value="LRR_14"/>
    <property type="match status" value="1"/>
</dbReference>
<sequence>MHRLVFGHSFAELVAQILLLGLAFYFLNKKKASVHGNPEDADSGRSGSVIVPTGANSGGSSSSPTETVNGSSSSSTATTTGNSYDVFLSFRGPDTRNGFAGHLYNRLRFAKTYPFRDDVELRQGEKIRPDLLAAIKNSKILIPILSENYGTTCWCLDELVQIMECKKNDPETVVLPIFYKVAPADVRRQTGKFGEAFRDRKTRLRERNFDPTILKKWEDALKEVGGLRGREVNGSEAAVIDSVVDQVLLELKKKFELDIPEDLIGIDSHVKKLMEVINNNSGAILFVVIHGMGGIGKTTLAKKIYNELSNRFKYCCFIPDVRESCKRNGIEHLQNKLISVTLERDHKVSTRDEGIRFLSSNIKDKKVLILLDDVDKDDDLKALAGKRCWFSSESIIIITTRNMGIIDEAGRDYPYELERMDRDNSTILFSRHAFLMDSPPSELKELTDKVVSTTGGLPLALKVLGSLLHGAQRNRWTRMIKKLQKIPDEEVQGKLKISYDALSFGQKQIFLDIACFFIGTDERVASYMWDACNFFAAEIEVLRLRSLIKVGYNHDLIMHDQLRDLGRWIVREGNENAPQYCSRLWNSKEAWKVLKEKEGTSKIEAISLSEDSSKYRDVATHQGDIILTGKQFKKLTNLRFLDATGAHFSGDFKNTTKKLKWLRWQNCPSTFEANNFHAKELVVLDLSRSNLSDGWQGWSSIKMAEKLQYLDLKNCRSLEKTFFLSAFKNLEVLILAFCVGIEQIDSSIGNMKSLQHLDLTRCMSLKGLPAEVGKLEALEQLILRHCDHLSSLPDSIGALQNLEILDISHTGIKELPDGIGRLRKLRDLRASCCSQLGGVIPKGICNISSLQRLNFGSCGNLQSLPVLPSSLTFLHVTCRSRRLSSLSNLTHLKEVRIHLCEFLECIWEQPSTQLEILAISSCNLMKTLDVLQFNHLRTLSVRYCKNILEIRGLDELLYLESFEITGCPSIKRLDLPKSKSLKKLIVEYCKNLVEIQGLDTLESLEEIDISECASIERLDLSKSKGLMIFHAIDCERLVEIQGLNTLESLKEIDICECTSIERLNLSKSNGLKIFKAIYCKSLVEIQGLDTLESLEEIDISECVSIERLNLPKSKVLKKLFVGSCEKLSEIQGLDGLEFLKVLNLSGCTSFGRLPNICCFDTLQKLAINCCDNLHDIQGLVRFPSCTSLWIEDCNSLANFPNLSNFRNLKKLYLSNCHGFREIPWLVESTSLFYIAISGFSSVEIFPDLSSCTNLSTLVVRNCEKLTELQGLEKLEHLRILDISGCKSLKTIPELPGILLYQNYKQKPFDLYRLMREFGEDDSVESEC</sequence>
<dbReference type="Pfam" id="PF23282">
    <property type="entry name" value="WHD_ROQ1"/>
    <property type="match status" value="1"/>
</dbReference>
<dbReference type="SUPFAM" id="SSF52200">
    <property type="entry name" value="Toll/Interleukin receptor TIR domain"/>
    <property type="match status" value="1"/>
</dbReference>
<keyword evidence="7" id="KW-1185">Reference proteome</keyword>
<dbReference type="PROSITE" id="PS50104">
    <property type="entry name" value="TIR"/>
    <property type="match status" value="1"/>
</dbReference>
<dbReference type="InterPro" id="IPR002182">
    <property type="entry name" value="NB-ARC"/>
</dbReference>
<dbReference type="PANTHER" id="PTHR11017:SF570">
    <property type="entry name" value="DISEASE RESISTANCE PROTEIN (TIR-NBS CLASS)-RELATED"/>
    <property type="match status" value="1"/>
</dbReference>
<dbReference type="InterPro" id="IPR044974">
    <property type="entry name" value="Disease_R_plants"/>
</dbReference>
<dbReference type="Proteomes" id="UP000827889">
    <property type="component" value="Chromosome 4"/>
</dbReference>
<dbReference type="InterPro" id="IPR058192">
    <property type="entry name" value="WHD_ROQ1-like"/>
</dbReference>
<evidence type="ECO:0000256" key="5">
    <source>
        <dbReference type="SAM" id="Phobius"/>
    </source>
</evidence>
<organism evidence="7 8">
    <name type="scientific">Rhodamnia argentea</name>
    <dbReference type="NCBI Taxonomy" id="178133"/>
    <lineage>
        <taxon>Eukaryota</taxon>
        <taxon>Viridiplantae</taxon>
        <taxon>Streptophyta</taxon>
        <taxon>Embryophyta</taxon>
        <taxon>Tracheophyta</taxon>
        <taxon>Spermatophyta</taxon>
        <taxon>Magnoliopsida</taxon>
        <taxon>eudicotyledons</taxon>
        <taxon>Gunneridae</taxon>
        <taxon>Pentapetalae</taxon>
        <taxon>rosids</taxon>
        <taxon>malvids</taxon>
        <taxon>Myrtales</taxon>
        <taxon>Myrtaceae</taxon>
        <taxon>Myrtoideae</taxon>
        <taxon>Myrteae</taxon>
        <taxon>Australasian group</taxon>
        <taxon>Rhodamnia</taxon>
    </lineage>
</organism>
<dbReference type="PANTHER" id="PTHR11017">
    <property type="entry name" value="LEUCINE-RICH REPEAT-CONTAINING PROTEIN"/>
    <property type="match status" value="1"/>
</dbReference>
<dbReference type="RefSeq" id="XP_048134065.1">
    <property type="nucleotide sequence ID" value="XM_048278108.1"/>
</dbReference>
<evidence type="ECO:0000256" key="2">
    <source>
        <dbReference type="ARBA" id="ARBA00022737"/>
    </source>
</evidence>
<evidence type="ECO:0000313" key="8">
    <source>
        <dbReference type="RefSeq" id="XP_048134065.1"/>
    </source>
</evidence>
<evidence type="ECO:0000313" key="7">
    <source>
        <dbReference type="Proteomes" id="UP000827889"/>
    </source>
</evidence>
<keyword evidence="5" id="KW-0812">Transmembrane</keyword>
<dbReference type="Gene3D" id="3.40.50.300">
    <property type="entry name" value="P-loop containing nucleotide triphosphate hydrolases"/>
    <property type="match status" value="1"/>
</dbReference>
<keyword evidence="2" id="KW-0677">Repeat</keyword>
<dbReference type="InterPro" id="IPR027417">
    <property type="entry name" value="P-loop_NTPase"/>
</dbReference>
<feature type="region of interest" description="Disordered" evidence="4">
    <location>
        <begin position="36"/>
        <end position="79"/>
    </location>
</feature>
<evidence type="ECO:0000256" key="3">
    <source>
        <dbReference type="ARBA" id="ARBA00022821"/>
    </source>
</evidence>
<dbReference type="InterPro" id="IPR000157">
    <property type="entry name" value="TIR_dom"/>
</dbReference>
<dbReference type="Pfam" id="PF01582">
    <property type="entry name" value="TIR"/>
    <property type="match status" value="1"/>
</dbReference>
<dbReference type="SUPFAM" id="SSF52058">
    <property type="entry name" value="L domain-like"/>
    <property type="match status" value="2"/>
</dbReference>
<dbReference type="InterPro" id="IPR035897">
    <property type="entry name" value="Toll_tir_struct_dom_sf"/>
</dbReference>
<dbReference type="Gene3D" id="3.40.50.10140">
    <property type="entry name" value="Toll/interleukin-1 receptor homology (TIR) domain"/>
    <property type="match status" value="1"/>
</dbReference>
<dbReference type="Gene3D" id="1.10.8.430">
    <property type="entry name" value="Helical domain of apoptotic protease-activating factors"/>
    <property type="match status" value="1"/>
</dbReference>
<proteinExistence type="predicted"/>
<accession>A0ABM3HBT7</accession>
<dbReference type="SUPFAM" id="SSF52540">
    <property type="entry name" value="P-loop containing nucleoside triphosphate hydrolases"/>
    <property type="match status" value="1"/>
</dbReference>
<keyword evidence="5" id="KW-1133">Transmembrane helix</keyword>
<dbReference type="InterPro" id="IPR036390">
    <property type="entry name" value="WH_DNA-bd_sf"/>
</dbReference>
<name>A0ABM3HBT7_9MYRT</name>
<dbReference type="InterPro" id="IPR032675">
    <property type="entry name" value="LRR_dom_sf"/>
</dbReference>